<dbReference type="Proteomes" id="UP000646659">
    <property type="component" value="Unassembled WGS sequence"/>
</dbReference>
<dbReference type="InterPro" id="IPR011004">
    <property type="entry name" value="Trimer_LpxA-like_sf"/>
</dbReference>
<accession>A0A842YML5</accession>
<comment type="caution">
    <text evidence="1">The sequence shown here is derived from an EMBL/GenBank/DDBJ whole genome shotgun (WGS) entry which is preliminary data.</text>
</comment>
<reference evidence="1" key="1">
    <citation type="submission" date="2018-06" db="EMBL/GenBank/DDBJ databases">
        <title>Draft genome sequence of Methanothermobacter thermautotrophicus Strain WHS, a thermophilic, hydrogenotrophic methanogen isolated from Washburn Hot Springs in Yellowstone National Park, USA.</title>
        <authorList>
            <person name="Mckay L.J."/>
            <person name="Klingelsmith K."/>
            <person name="Inskeep W.P."/>
            <person name="Fields M.W."/>
        </authorList>
    </citation>
    <scope>NUCLEOTIDE SEQUENCE</scope>
    <source>
        <strain evidence="1">WHS</strain>
    </source>
</reference>
<dbReference type="AlphaFoldDB" id="A0A842YML5"/>
<gene>
    <name evidence="1" type="ORF">DNK57_03295</name>
</gene>
<dbReference type="PANTHER" id="PTHR13061:SF29">
    <property type="entry name" value="GAMMA CARBONIC ANHYDRASE-LIKE 1, MITOCHONDRIAL-RELATED"/>
    <property type="match status" value="1"/>
</dbReference>
<proteinExistence type="predicted"/>
<dbReference type="OrthoDB" id="10940at2157"/>
<dbReference type="Gene3D" id="2.160.10.10">
    <property type="entry name" value="Hexapeptide repeat proteins"/>
    <property type="match status" value="1"/>
</dbReference>
<evidence type="ECO:0000313" key="2">
    <source>
        <dbReference type="Proteomes" id="UP000646659"/>
    </source>
</evidence>
<dbReference type="InterPro" id="IPR050484">
    <property type="entry name" value="Transf_Hexapept/Carb_Anhydrase"/>
</dbReference>
<evidence type="ECO:0000313" key="1">
    <source>
        <dbReference type="EMBL" id="MBE2899850.1"/>
    </source>
</evidence>
<protein>
    <submittedName>
        <fullName evidence="1">Gamma carbonic anhydrase family protein</fullName>
    </submittedName>
</protein>
<dbReference type="CDD" id="cd04645">
    <property type="entry name" value="LbH_gamma_CA_like"/>
    <property type="match status" value="1"/>
</dbReference>
<dbReference type="InterPro" id="IPR001451">
    <property type="entry name" value="Hexapep"/>
</dbReference>
<dbReference type="SUPFAM" id="SSF51161">
    <property type="entry name" value="Trimeric LpxA-like enzymes"/>
    <property type="match status" value="1"/>
</dbReference>
<name>A0A842YML5_METTF</name>
<dbReference type="EMBL" id="QKOF01000005">
    <property type="protein sequence ID" value="MBE2899850.1"/>
    <property type="molecule type" value="Genomic_DNA"/>
</dbReference>
<dbReference type="RefSeq" id="WP_192961622.1">
    <property type="nucleotide sequence ID" value="NZ_QKOF01000005.1"/>
</dbReference>
<organism evidence="1 2">
    <name type="scientific">Methanothermobacter thermautotrophicus</name>
    <name type="common">Methanobacterium thermoformicicum</name>
    <dbReference type="NCBI Taxonomy" id="145262"/>
    <lineage>
        <taxon>Archaea</taxon>
        <taxon>Methanobacteriati</taxon>
        <taxon>Methanobacteriota</taxon>
        <taxon>Methanomada group</taxon>
        <taxon>Methanobacteria</taxon>
        <taxon>Methanobacteriales</taxon>
        <taxon>Methanobacteriaceae</taxon>
        <taxon>Methanothermobacter</taxon>
    </lineage>
</organism>
<dbReference type="PANTHER" id="PTHR13061">
    <property type="entry name" value="DYNACTIN SUBUNIT P25"/>
    <property type="match status" value="1"/>
</dbReference>
<dbReference type="InterPro" id="IPR047324">
    <property type="entry name" value="LbH_gamma_CA-like"/>
</dbReference>
<dbReference type="Pfam" id="PF00132">
    <property type="entry name" value="Hexapep"/>
    <property type="match status" value="1"/>
</dbReference>
<sequence length="155" mass="16518">MAFTVLEGARIVGDVRIGDCSSVWYNAVLRGDLEPIEIGCCSNIQDNCVVHTSHGYPVRVGDHVSVGHAAVLHGCMVEDNVLIGMNSTILNGAVIGENSIVGAGSVVTSGKKFPPGSLIIGTPARAVRELSDEEIESIRDNARRYALLARESQFR</sequence>